<proteinExistence type="predicted"/>
<sequence length="194" mass="22928">MYRLPISVTVGEKVYNIREKGDYRVVLDMIAALNDKELSDNERLISSLIVFYEDFESVEDVLYCADTPTLYQEMLKFTEAGDNSGHKTNHKLIDWEQDEQLITAAINPIAQQEIRLIPYLHWWTFIGYYMSIGECSLSYVVGIREKMYKGKKLEKDEREFMHNNPNYFTFINSREEQEDLLKSIWNVDKNENEV</sequence>
<dbReference type="InterPro" id="IPR009660">
    <property type="entry name" value="Phage_A500_Gp15"/>
</dbReference>
<reference evidence="2" key="1">
    <citation type="journal article" date="2021" name="Proc. Natl. Acad. Sci. U.S.A.">
        <title>A Catalog of Tens of Thousands of Viruses from Human Metagenomes Reveals Hidden Associations with Chronic Diseases.</title>
        <authorList>
            <person name="Tisza M.J."/>
            <person name="Buck C.B."/>
        </authorList>
    </citation>
    <scope>NUCLEOTIDE SEQUENCE</scope>
    <source>
        <strain evidence="2">Ctsxw88</strain>
    </source>
</reference>
<name>A0A8S5PHE2_9CAUD</name>
<feature type="transmembrane region" description="Helical" evidence="1">
    <location>
        <begin position="120"/>
        <end position="142"/>
    </location>
</feature>
<evidence type="ECO:0000313" key="2">
    <source>
        <dbReference type="EMBL" id="DAE06029.1"/>
    </source>
</evidence>
<keyword evidence="1" id="KW-1133">Transmembrane helix</keyword>
<keyword evidence="1" id="KW-0472">Membrane</keyword>
<evidence type="ECO:0000256" key="1">
    <source>
        <dbReference type="SAM" id="Phobius"/>
    </source>
</evidence>
<keyword evidence="1" id="KW-0812">Transmembrane</keyword>
<organism evidence="2">
    <name type="scientific">Siphoviridae sp. ctsxw88</name>
    <dbReference type="NCBI Taxonomy" id="2825701"/>
    <lineage>
        <taxon>Viruses</taxon>
        <taxon>Duplodnaviria</taxon>
        <taxon>Heunggongvirae</taxon>
        <taxon>Uroviricota</taxon>
        <taxon>Caudoviricetes</taxon>
    </lineage>
</organism>
<dbReference type="Pfam" id="PF06854">
    <property type="entry name" value="Phage_Gp15"/>
    <property type="match status" value="1"/>
</dbReference>
<dbReference type="EMBL" id="BK015425">
    <property type="protein sequence ID" value="DAE06029.1"/>
    <property type="molecule type" value="Genomic_DNA"/>
</dbReference>
<accession>A0A8S5PHE2</accession>
<protein>
    <submittedName>
        <fullName evidence="2">Uncharacterized protein</fullName>
    </submittedName>
</protein>